<organism evidence="1 2">
    <name type="scientific">Candidatus Magasanikbacteria bacterium CG10_big_fil_rev_8_21_14_0_10_43_6</name>
    <dbReference type="NCBI Taxonomy" id="1974650"/>
    <lineage>
        <taxon>Bacteria</taxon>
        <taxon>Candidatus Magasanikiibacteriota</taxon>
    </lineage>
</organism>
<dbReference type="AlphaFoldDB" id="A0A2M6W0E8"/>
<gene>
    <name evidence="1" type="ORF">COU33_04550</name>
</gene>
<evidence type="ECO:0008006" key="3">
    <source>
        <dbReference type="Google" id="ProtNLM"/>
    </source>
</evidence>
<proteinExistence type="predicted"/>
<evidence type="ECO:0000313" key="2">
    <source>
        <dbReference type="Proteomes" id="UP000229362"/>
    </source>
</evidence>
<dbReference type="EMBL" id="PFBZ01000194">
    <property type="protein sequence ID" value="PIT86190.1"/>
    <property type="molecule type" value="Genomic_DNA"/>
</dbReference>
<comment type="caution">
    <text evidence="1">The sequence shown here is derived from an EMBL/GenBank/DDBJ whole genome shotgun (WGS) entry which is preliminary data.</text>
</comment>
<reference evidence="2" key="1">
    <citation type="submission" date="2017-09" db="EMBL/GenBank/DDBJ databases">
        <title>Depth-based differentiation of microbial function through sediment-hosted aquifers and enrichment of novel symbionts in the deep terrestrial subsurface.</title>
        <authorList>
            <person name="Probst A.J."/>
            <person name="Ladd B."/>
            <person name="Jarett J.K."/>
            <person name="Geller-Mcgrath D.E."/>
            <person name="Sieber C.M.K."/>
            <person name="Emerson J.B."/>
            <person name="Anantharaman K."/>
            <person name="Thomas B.C."/>
            <person name="Malmstrom R."/>
            <person name="Stieglmeier M."/>
            <person name="Klingl A."/>
            <person name="Woyke T."/>
            <person name="Ryan C.M."/>
            <person name="Banfield J.F."/>
        </authorList>
    </citation>
    <scope>NUCLEOTIDE SEQUENCE [LARGE SCALE GENOMIC DNA]</scope>
</reference>
<name>A0A2M6W0E8_9BACT</name>
<accession>A0A2M6W0E8</accession>
<dbReference type="Proteomes" id="UP000229362">
    <property type="component" value="Unassembled WGS sequence"/>
</dbReference>
<evidence type="ECO:0000313" key="1">
    <source>
        <dbReference type="EMBL" id="PIT86190.1"/>
    </source>
</evidence>
<sequence length="432" mass="48895">MGYGHQRAAYPLKDIAACPVGCTPNSDNIINANSYAGIPHGDKSTWENSRSAYEFISRLKKLPLVGESIFDAMDYFQRIKPFYPARDLSAPTMQLTSIYRLIKKGWGKHLIDMLNKNPLPMVTSFFVPAFFADEHGYKGEIYAICTDTDISRAWAPLHPKKSRINYLVPNKRVRERLKLYGVAAERIYVTGFPLPKENIGKDLSILKKSLGERIVHLDPDGKYRKKYHKTIEHYLGKKYCKNTKHPLTITFAVGGAGAQREIGVTVMESLADYIKKGNVRMNLVAGSRMEINTFFKAAVKDAKLTKGVDVIFNPHKLDYFGEFNKALLSTDILWTKPSELSFYAALGIPIIMAPTIGSQEEFNRAWLHSVNAGFEQEDPRYTNEWLFDWLSSGWLAEAAMEGFLDAPRNGAYHIEDVVLKGERSEIEDTHLL</sequence>
<protein>
    <recommendedName>
        <fullName evidence="3">Glycosyl transferase family 28 C-terminal domain-containing protein</fullName>
    </recommendedName>
</protein>